<sequence>MSHTAFSIAGVDVLPSLKKNTSNNCDINEKSHVLLSQGNSFNYLFYSSLYHYIQVVELQLGLSESQGTSMCKSLIKEKNIVINDLEAEIVRLKEENIVLDMAERMQIELNQNIHGDMHRYNIDIFVKELGTMKKMLKLANDELCDSIHRRKILVRDLNVIKRWPQNVFVMANYVVRSSTIYKKKLSILRKVQNEHINICVRKMTKYDCKLDSRNMNIFSNYACININILFSYIYTYIFVCLLINYRLYASLLYLFVYMTYSTICLFIIRYFNLYFSNYRFSYSMSSLVSKSQHCQRGYSAPVVIPPRTLVYFICYKSTAKKHDSSVKSSSGVSENSFYSTGSYSPELTMTLIRPDPKPPRAVPRRPPAATVIGAINMYSPFDDEDILSLCTNNHWIYNDSKTSNESATATSPFKQSCLVGSCSDVRKDTNTTVDREDGLLEDSLYNGDCSNESFSSCVSSDSDSIGFIGHEIEVRSTDIIRPQFDFPCPHALPSLSMSLINHGNCITLNESDSLATDNPQLHESKGITCGSAEAKVCANSKNIYSNFDFKIYIYILYFF</sequence>
<evidence type="ECO:0000256" key="2">
    <source>
        <dbReference type="SAM" id="Phobius"/>
    </source>
</evidence>
<keyword evidence="2" id="KW-1133">Transmembrane helix</keyword>
<dbReference type="AlphaFoldDB" id="A0A1I7W843"/>
<name>A0A1I7W843_HETBA</name>
<keyword evidence="3" id="KW-1185">Reference proteome</keyword>
<keyword evidence="1" id="KW-0175">Coiled coil</keyword>
<evidence type="ECO:0000256" key="1">
    <source>
        <dbReference type="SAM" id="Coils"/>
    </source>
</evidence>
<evidence type="ECO:0000313" key="4">
    <source>
        <dbReference type="WBParaSite" id="Hba_00804"/>
    </source>
</evidence>
<feature type="coiled-coil region" evidence="1">
    <location>
        <begin position="75"/>
        <end position="102"/>
    </location>
</feature>
<keyword evidence="2" id="KW-0472">Membrane</keyword>
<evidence type="ECO:0000313" key="3">
    <source>
        <dbReference type="Proteomes" id="UP000095283"/>
    </source>
</evidence>
<keyword evidence="2" id="KW-0812">Transmembrane</keyword>
<dbReference type="Proteomes" id="UP000095283">
    <property type="component" value="Unplaced"/>
</dbReference>
<feature type="transmembrane region" description="Helical" evidence="2">
    <location>
        <begin position="251"/>
        <end position="271"/>
    </location>
</feature>
<dbReference type="WBParaSite" id="Hba_00804">
    <property type="protein sequence ID" value="Hba_00804"/>
    <property type="gene ID" value="Hba_00804"/>
</dbReference>
<proteinExistence type="predicted"/>
<organism evidence="3 4">
    <name type="scientific">Heterorhabditis bacteriophora</name>
    <name type="common">Entomopathogenic nematode worm</name>
    <dbReference type="NCBI Taxonomy" id="37862"/>
    <lineage>
        <taxon>Eukaryota</taxon>
        <taxon>Metazoa</taxon>
        <taxon>Ecdysozoa</taxon>
        <taxon>Nematoda</taxon>
        <taxon>Chromadorea</taxon>
        <taxon>Rhabditida</taxon>
        <taxon>Rhabditina</taxon>
        <taxon>Rhabditomorpha</taxon>
        <taxon>Strongyloidea</taxon>
        <taxon>Heterorhabditidae</taxon>
        <taxon>Heterorhabditis</taxon>
    </lineage>
</organism>
<reference evidence="4" key="1">
    <citation type="submission" date="2016-11" db="UniProtKB">
        <authorList>
            <consortium name="WormBaseParasite"/>
        </authorList>
    </citation>
    <scope>IDENTIFICATION</scope>
</reference>
<accession>A0A1I7W843</accession>
<protein>
    <submittedName>
        <fullName evidence="4">HAP1 N-terminal domain-containing protein</fullName>
    </submittedName>
</protein>
<feature type="transmembrane region" description="Helical" evidence="2">
    <location>
        <begin position="222"/>
        <end position="245"/>
    </location>
</feature>